<dbReference type="PRINTS" id="PR01590">
    <property type="entry name" value="HTHFIS"/>
</dbReference>
<organism evidence="7 8">
    <name type="scientific">Sporosarcina soli</name>
    <dbReference type="NCBI Taxonomy" id="334736"/>
    <lineage>
        <taxon>Bacteria</taxon>
        <taxon>Bacillati</taxon>
        <taxon>Bacillota</taxon>
        <taxon>Bacilli</taxon>
        <taxon>Bacillales</taxon>
        <taxon>Caryophanaceae</taxon>
        <taxon>Sporosarcina</taxon>
    </lineage>
</organism>
<dbReference type="InterPro" id="IPR027417">
    <property type="entry name" value="P-loop_NTPase"/>
</dbReference>
<keyword evidence="2" id="KW-0067">ATP-binding</keyword>
<evidence type="ECO:0000259" key="6">
    <source>
        <dbReference type="PROSITE" id="PS50045"/>
    </source>
</evidence>
<evidence type="ECO:0000313" key="7">
    <source>
        <dbReference type="EMBL" id="MFC5587390.1"/>
    </source>
</evidence>
<keyword evidence="1" id="KW-0547">Nucleotide-binding</keyword>
<dbReference type="CDD" id="cd00009">
    <property type="entry name" value="AAA"/>
    <property type="match status" value="1"/>
</dbReference>
<dbReference type="InterPro" id="IPR002078">
    <property type="entry name" value="Sigma_54_int"/>
</dbReference>
<dbReference type="InterPro" id="IPR009057">
    <property type="entry name" value="Homeodomain-like_sf"/>
</dbReference>
<dbReference type="Gene3D" id="1.10.10.60">
    <property type="entry name" value="Homeodomain-like"/>
    <property type="match status" value="1"/>
</dbReference>
<dbReference type="EMBL" id="JBHSNO010000001">
    <property type="protein sequence ID" value="MFC5587390.1"/>
    <property type="molecule type" value="Genomic_DNA"/>
</dbReference>
<dbReference type="SUPFAM" id="SSF52540">
    <property type="entry name" value="P-loop containing nucleoside triphosphate hydrolases"/>
    <property type="match status" value="1"/>
</dbReference>
<evidence type="ECO:0000256" key="5">
    <source>
        <dbReference type="ARBA" id="ARBA00023163"/>
    </source>
</evidence>
<dbReference type="PROSITE" id="PS00688">
    <property type="entry name" value="SIGMA54_INTERACT_3"/>
    <property type="match status" value="1"/>
</dbReference>
<evidence type="ECO:0000313" key="8">
    <source>
        <dbReference type="Proteomes" id="UP001596109"/>
    </source>
</evidence>
<protein>
    <submittedName>
        <fullName evidence="7">Sigma-54-dependent Fis family transcriptional regulator</fullName>
    </submittedName>
</protein>
<dbReference type="Pfam" id="PF01590">
    <property type="entry name" value="GAF"/>
    <property type="match status" value="1"/>
</dbReference>
<accession>A0ABW0TG22</accession>
<dbReference type="Pfam" id="PF00158">
    <property type="entry name" value="Sigma54_activat"/>
    <property type="match status" value="1"/>
</dbReference>
<name>A0ABW0TG22_9BACL</name>
<reference evidence="8" key="1">
    <citation type="journal article" date="2019" name="Int. J. Syst. Evol. Microbiol.">
        <title>The Global Catalogue of Microorganisms (GCM) 10K type strain sequencing project: providing services to taxonomists for standard genome sequencing and annotation.</title>
        <authorList>
            <consortium name="The Broad Institute Genomics Platform"/>
            <consortium name="The Broad Institute Genome Sequencing Center for Infectious Disease"/>
            <person name="Wu L."/>
            <person name="Ma J."/>
        </authorList>
    </citation>
    <scope>NUCLEOTIDE SEQUENCE [LARGE SCALE GENOMIC DNA]</scope>
    <source>
        <strain evidence="8">CGMCC 4.1434</strain>
    </source>
</reference>
<keyword evidence="8" id="KW-1185">Reference proteome</keyword>
<dbReference type="InterPro" id="IPR002197">
    <property type="entry name" value="HTH_Fis"/>
</dbReference>
<evidence type="ECO:0000256" key="2">
    <source>
        <dbReference type="ARBA" id="ARBA00022840"/>
    </source>
</evidence>
<dbReference type="InterPro" id="IPR058031">
    <property type="entry name" value="AAA_lid_NorR"/>
</dbReference>
<evidence type="ECO:0000256" key="1">
    <source>
        <dbReference type="ARBA" id="ARBA00022741"/>
    </source>
</evidence>
<dbReference type="Pfam" id="PF02954">
    <property type="entry name" value="HTH_8"/>
    <property type="match status" value="1"/>
</dbReference>
<dbReference type="InterPro" id="IPR003593">
    <property type="entry name" value="AAA+_ATPase"/>
</dbReference>
<evidence type="ECO:0000256" key="4">
    <source>
        <dbReference type="ARBA" id="ARBA00023125"/>
    </source>
</evidence>
<dbReference type="RefSeq" id="WP_381429363.1">
    <property type="nucleotide sequence ID" value="NZ_JBHSNO010000001.1"/>
</dbReference>
<proteinExistence type="predicted"/>
<keyword evidence="3" id="KW-0805">Transcription regulation</keyword>
<dbReference type="InterPro" id="IPR003018">
    <property type="entry name" value="GAF"/>
</dbReference>
<dbReference type="Gene3D" id="1.10.8.60">
    <property type="match status" value="1"/>
</dbReference>
<dbReference type="PROSITE" id="PS00676">
    <property type="entry name" value="SIGMA54_INTERACT_2"/>
    <property type="match status" value="1"/>
</dbReference>
<dbReference type="SMART" id="SM00382">
    <property type="entry name" value="AAA"/>
    <property type="match status" value="1"/>
</dbReference>
<keyword evidence="4" id="KW-0238">DNA-binding</keyword>
<evidence type="ECO:0000256" key="3">
    <source>
        <dbReference type="ARBA" id="ARBA00023015"/>
    </source>
</evidence>
<sequence length="658" mass="74121">MNQLLRKAIVESREFYLSTKSVWKRYQEKGQHPEGNIREEILDSWMNSKNLGVNPFQNRINEIITQHDLTERLERNEQLLSFALPQIASLADLLNESKTMLSITDNNGTILHSSGEKMTLKKAEALNIFDGGTWSEKSAGTNAVGVSLKTKKSAQVLFSEHFCEKNHEWYCAATPILAPFTNELLGVVNIAGSTDRVNEHKVELVISEAKNLAHSIVRPLFDHVLHNNLFLTAAMEGVEDAVFVVDSRKMIVEKNGAAKSHHSLRGIQTIPSLTGLEALVDRVLQSGKKIMKEEVCDDERKRKFICSIYPVTFQEKHLGAVIFLKESLLHIQTKIEAQIPRRSVNPQTTRYSFDHVIGTSPAFMDVVKKAKKASMIESTLFLSGETGTGKEMFAQAIHQASDRRDKPFVAINCGAIPQGLLESELSGYEPGAFTGAKAKGSPGKFELANGGTIFLDEIGDMPLDLQVHLLRILEERVVTRIGGVKIIPIDVRVIAATHKDLTEAVAKGEFREDLLYRLRVIQLKIPALRERAFDIPEMVNFFIREMCGQFGKRDVLIHTDTMQYLTQYSWPGNIRELKNVIQQALFNMNGSILHPMDLPMELLEEIESASCTEKERFIEAMRREKGNVTNAAKMLGISRATMYRKIKQYHLTDNHWIG</sequence>
<dbReference type="Proteomes" id="UP001596109">
    <property type="component" value="Unassembled WGS sequence"/>
</dbReference>
<dbReference type="Pfam" id="PF25601">
    <property type="entry name" value="AAA_lid_14"/>
    <property type="match status" value="1"/>
</dbReference>
<dbReference type="InterPro" id="IPR029016">
    <property type="entry name" value="GAF-like_dom_sf"/>
</dbReference>
<comment type="caution">
    <text evidence="7">The sequence shown here is derived from an EMBL/GenBank/DDBJ whole genome shotgun (WGS) entry which is preliminary data.</text>
</comment>
<dbReference type="InterPro" id="IPR025944">
    <property type="entry name" value="Sigma_54_int_dom_CS"/>
</dbReference>
<dbReference type="InterPro" id="IPR025662">
    <property type="entry name" value="Sigma_54_int_dom_ATP-bd_1"/>
</dbReference>
<gene>
    <name evidence="7" type="ORF">ACFPRA_00520</name>
</gene>
<feature type="domain" description="Sigma-54 factor interaction" evidence="6">
    <location>
        <begin position="356"/>
        <end position="586"/>
    </location>
</feature>
<keyword evidence="5" id="KW-0804">Transcription</keyword>
<dbReference type="Gene3D" id="3.40.50.300">
    <property type="entry name" value="P-loop containing nucleotide triphosphate hydrolases"/>
    <property type="match status" value="1"/>
</dbReference>
<dbReference type="PROSITE" id="PS00675">
    <property type="entry name" value="SIGMA54_INTERACT_1"/>
    <property type="match status" value="1"/>
</dbReference>
<dbReference type="PANTHER" id="PTHR32071">
    <property type="entry name" value="TRANSCRIPTIONAL REGULATORY PROTEIN"/>
    <property type="match status" value="1"/>
</dbReference>
<dbReference type="SUPFAM" id="SSF46689">
    <property type="entry name" value="Homeodomain-like"/>
    <property type="match status" value="1"/>
</dbReference>
<dbReference type="Gene3D" id="3.30.450.40">
    <property type="match status" value="1"/>
</dbReference>
<dbReference type="InterPro" id="IPR025943">
    <property type="entry name" value="Sigma_54_int_dom_ATP-bd_2"/>
</dbReference>
<dbReference type="PROSITE" id="PS50045">
    <property type="entry name" value="SIGMA54_INTERACT_4"/>
    <property type="match status" value="1"/>
</dbReference>